<accession>A0AAV7BK39</accession>
<comment type="caution">
    <text evidence="2">The sequence shown here is derived from an EMBL/GenBank/DDBJ whole genome shotgun (WGS) entry which is preliminary data.</text>
</comment>
<gene>
    <name evidence="2" type="ORF">GDO81_012203</name>
</gene>
<dbReference type="EMBL" id="WNYA01000005">
    <property type="protein sequence ID" value="KAG8572886.1"/>
    <property type="molecule type" value="Genomic_DNA"/>
</dbReference>
<protein>
    <submittedName>
        <fullName evidence="2">Uncharacterized protein</fullName>
    </submittedName>
</protein>
<evidence type="ECO:0000313" key="2">
    <source>
        <dbReference type="EMBL" id="KAG8572886.1"/>
    </source>
</evidence>
<feature type="region of interest" description="Disordered" evidence="1">
    <location>
        <begin position="1"/>
        <end position="63"/>
    </location>
</feature>
<reference evidence="2" key="1">
    <citation type="thesis" date="2020" institute="ProQuest LLC" country="789 East Eisenhower Parkway, Ann Arbor, MI, USA">
        <title>Comparative Genomics and Chromosome Evolution.</title>
        <authorList>
            <person name="Mudd A.B."/>
        </authorList>
    </citation>
    <scope>NUCLEOTIDE SEQUENCE</scope>
    <source>
        <strain evidence="2">237g6f4</strain>
        <tissue evidence="2">Blood</tissue>
    </source>
</reference>
<dbReference type="Proteomes" id="UP000824782">
    <property type="component" value="Unassembled WGS sequence"/>
</dbReference>
<sequence length="84" mass="8612">MDKSGGGSSNSSSRSSSRATSAGSSPSSGARALLTAPARANQPAAPGKLDVSQPSRGARDPQQKQVIEGVLSKYTNLIQGWQNR</sequence>
<evidence type="ECO:0000313" key="3">
    <source>
        <dbReference type="Proteomes" id="UP000824782"/>
    </source>
</evidence>
<evidence type="ECO:0000256" key="1">
    <source>
        <dbReference type="SAM" id="MobiDB-lite"/>
    </source>
</evidence>
<organism evidence="2 3">
    <name type="scientific">Engystomops pustulosus</name>
    <name type="common">Tungara frog</name>
    <name type="synonym">Physalaemus pustulosus</name>
    <dbReference type="NCBI Taxonomy" id="76066"/>
    <lineage>
        <taxon>Eukaryota</taxon>
        <taxon>Metazoa</taxon>
        <taxon>Chordata</taxon>
        <taxon>Craniata</taxon>
        <taxon>Vertebrata</taxon>
        <taxon>Euteleostomi</taxon>
        <taxon>Amphibia</taxon>
        <taxon>Batrachia</taxon>
        <taxon>Anura</taxon>
        <taxon>Neobatrachia</taxon>
        <taxon>Hyloidea</taxon>
        <taxon>Leptodactylidae</taxon>
        <taxon>Leiuperinae</taxon>
        <taxon>Engystomops</taxon>
    </lineage>
</organism>
<feature type="compositionally biased region" description="Low complexity" evidence="1">
    <location>
        <begin position="9"/>
        <end position="32"/>
    </location>
</feature>
<dbReference type="AlphaFoldDB" id="A0AAV7BK39"/>
<name>A0AAV7BK39_ENGPU</name>
<keyword evidence="3" id="KW-1185">Reference proteome</keyword>
<proteinExistence type="predicted"/>